<dbReference type="SMART" id="SM01052">
    <property type="entry name" value="CAP_GLY"/>
    <property type="match status" value="1"/>
</dbReference>
<dbReference type="PANTHER" id="PTHR18916:SF6">
    <property type="entry name" value="DYNACTIN SUBUNIT 1"/>
    <property type="match status" value="1"/>
</dbReference>
<accession>A0A0P1KUY5</accession>
<feature type="coiled-coil region" evidence="7">
    <location>
        <begin position="218"/>
        <end position="351"/>
    </location>
</feature>
<evidence type="ECO:0000256" key="1">
    <source>
        <dbReference type="ARBA" id="ARBA00004186"/>
    </source>
</evidence>
<keyword evidence="4" id="KW-0243">Dynein</keyword>
<dbReference type="Pfam" id="PF01302">
    <property type="entry name" value="CAP_GLY"/>
    <property type="match status" value="1"/>
</dbReference>
<evidence type="ECO:0000256" key="2">
    <source>
        <dbReference type="ARBA" id="ARBA00022490"/>
    </source>
</evidence>
<evidence type="ECO:0000256" key="5">
    <source>
        <dbReference type="ARBA" id="ARBA00023054"/>
    </source>
</evidence>
<feature type="coiled-coil region" evidence="7">
    <location>
        <begin position="107"/>
        <end position="155"/>
    </location>
</feature>
<keyword evidence="10" id="KW-1185">Reference proteome</keyword>
<dbReference type="Gene3D" id="2.30.30.190">
    <property type="entry name" value="CAP Gly-rich-like domain"/>
    <property type="match status" value="1"/>
</dbReference>
<dbReference type="SUPFAM" id="SSF74924">
    <property type="entry name" value="Cap-Gly domain"/>
    <property type="match status" value="1"/>
</dbReference>
<organism evidence="9 10">
    <name type="scientific">Lachancea quebecensis</name>
    <dbReference type="NCBI Taxonomy" id="1654605"/>
    <lineage>
        <taxon>Eukaryota</taxon>
        <taxon>Fungi</taxon>
        <taxon>Dikarya</taxon>
        <taxon>Ascomycota</taxon>
        <taxon>Saccharomycotina</taxon>
        <taxon>Saccharomycetes</taxon>
        <taxon>Saccharomycetales</taxon>
        <taxon>Saccharomycetaceae</taxon>
        <taxon>Lachancea</taxon>
    </lineage>
</organism>
<evidence type="ECO:0000256" key="6">
    <source>
        <dbReference type="ARBA" id="ARBA00023212"/>
    </source>
</evidence>
<dbReference type="GO" id="GO:0005819">
    <property type="term" value="C:spindle"/>
    <property type="evidence" value="ECO:0007669"/>
    <property type="project" value="UniProtKB-SubCell"/>
</dbReference>
<keyword evidence="6" id="KW-0206">Cytoskeleton</keyword>
<dbReference type="InterPro" id="IPR036859">
    <property type="entry name" value="CAP-Gly_dom_sf"/>
</dbReference>
<comment type="subcellular location">
    <subcellularLocation>
        <location evidence="1">Cytoplasm</location>
        <location evidence="1">Cytoskeleton</location>
        <location evidence="1">Spindle</location>
    </subcellularLocation>
</comment>
<keyword evidence="5 7" id="KW-0175">Coiled coil</keyword>
<evidence type="ECO:0000256" key="7">
    <source>
        <dbReference type="SAM" id="Coils"/>
    </source>
</evidence>
<evidence type="ECO:0000313" key="9">
    <source>
        <dbReference type="EMBL" id="CUS20368.1"/>
    </source>
</evidence>
<gene>
    <name evidence="9" type="ORF">LAQU0_S01e05050g</name>
</gene>
<evidence type="ECO:0000313" key="10">
    <source>
        <dbReference type="Proteomes" id="UP000236544"/>
    </source>
</evidence>
<dbReference type="GO" id="GO:0030286">
    <property type="term" value="C:dynein complex"/>
    <property type="evidence" value="ECO:0007669"/>
    <property type="project" value="UniProtKB-KW"/>
</dbReference>
<evidence type="ECO:0000256" key="4">
    <source>
        <dbReference type="ARBA" id="ARBA00023017"/>
    </source>
</evidence>
<dbReference type="AlphaFoldDB" id="A0A0P1KUY5"/>
<protein>
    <submittedName>
        <fullName evidence="9">LAQU0S01e05050g1_1</fullName>
    </submittedName>
</protein>
<dbReference type="Proteomes" id="UP000236544">
    <property type="component" value="Unassembled WGS sequence"/>
</dbReference>
<keyword evidence="3" id="KW-0493">Microtubule</keyword>
<name>A0A0P1KUY5_9SACH</name>
<sequence>MAELGKRVALNGLQGTVRFIGETEFAPGTWCGIELDEKCGKNDGSVQGIRYFNQTHKDGLYGLFGRIEMVRPISVSGSVVSSPNESRNLHGVILKLQDKLYDLHHRYADLELQLENCVIDKEALKEENEELMSVIIGLQQELTTLRQDFNSLQQEVELRRSIEEDEWDTDAGDLSREALWKRNQLVEAALSKLQESLDESGKERVFLIAENDQIKLELSVMSTELDECRRKIESLSSKATDNHIIDKLTEENTELNAKAESFKTTIEELKSEHIVAKDLQQIYSDLEEELSEQLRILRENSDRDKRSITLLENERKELLSQLERANSQENTKEYTQQIEQLNSQLSKVQLKVTREALNRKFSNIRLGVRESRTPLELSKQVQFLSSHLLHQNFPADLQAKLWGGFFLQLMAQELMAWHRQAQVCQSTLDSFKPTGVQVDDWKELIFDNKIPQECTPDAIADHLKNNSEPLYRDTYFLLSFICSITETLLPPILDILSKGSDPKKLSLIESKAQQVIITCKGQLEQIPVGSVGVTHESKYSDVLLIYSEGVVFSLLSGKTDNDIMDRVVENLETVNSKIGKMEFDKISITANVSTEQPKLQSNVLAEDGIHHPKGLSAKDSLKDSKIEELELKLKVYEDKVERQKHQEETIVNLQQELHELRCNKNTLEASVSALQARCSELSEKLKSEKIRENFLFPKAKLVDLVKEMEATDKIDLISQISDLRKVIVRNEEAKDTPEENEWLKKPIETRGGLVNSEFFAELNGAHLCLHRLINSLNVVPLDVNYSGKKRSANISSYYCKSLKEKNTSIESQFSRLCKQ</sequence>
<dbReference type="InterPro" id="IPR000938">
    <property type="entry name" value="CAP-Gly_domain"/>
</dbReference>
<reference evidence="10" key="1">
    <citation type="submission" date="2015-10" db="EMBL/GenBank/DDBJ databases">
        <authorList>
            <person name="Devillers H."/>
        </authorList>
    </citation>
    <scope>NUCLEOTIDE SEQUENCE [LARGE SCALE GENOMIC DNA]</scope>
</reference>
<dbReference type="PANTHER" id="PTHR18916">
    <property type="entry name" value="DYNACTIN 1-RELATED MICROTUBULE-BINDING"/>
    <property type="match status" value="1"/>
</dbReference>
<evidence type="ECO:0000259" key="8">
    <source>
        <dbReference type="PROSITE" id="PS50245"/>
    </source>
</evidence>
<dbReference type="EMBL" id="LN890560">
    <property type="protein sequence ID" value="CUS20368.1"/>
    <property type="molecule type" value="Genomic_DNA"/>
</dbReference>
<dbReference type="OrthoDB" id="2130750at2759"/>
<feature type="coiled-coil region" evidence="7">
    <location>
        <begin position="626"/>
        <end position="691"/>
    </location>
</feature>
<dbReference type="PROSITE" id="PS50245">
    <property type="entry name" value="CAP_GLY_2"/>
    <property type="match status" value="1"/>
</dbReference>
<dbReference type="PROSITE" id="PS00845">
    <property type="entry name" value="CAP_GLY_1"/>
    <property type="match status" value="1"/>
</dbReference>
<proteinExistence type="predicted"/>
<keyword evidence="2" id="KW-0963">Cytoplasm</keyword>
<feature type="domain" description="CAP-Gly" evidence="8">
    <location>
        <begin position="21"/>
        <end position="66"/>
    </location>
</feature>
<dbReference type="GO" id="GO:0005874">
    <property type="term" value="C:microtubule"/>
    <property type="evidence" value="ECO:0007669"/>
    <property type="project" value="UniProtKB-KW"/>
</dbReference>
<evidence type="ECO:0000256" key="3">
    <source>
        <dbReference type="ARBA" id="ARBA00022701"/>
    </source>
</evidence>